<proteinExistence type="predicted"/>
<evidence type="ECO:0000313" key="1">
    <source>
        <dbReference type="EMBL" id="KAJ3639329.1"/>
    </source>
</evidence>
<dbReference type="Proteomes" id="UP001168821">
    <property type="component" value="Unassembled WGS sequence"/>
</dbReference>
<evidence type="ECO:0000313" key="2">
    <source>
        <dbReference type="Proteomes" id="UP001168821"/>
    </source>
</evidence>
<name>A0AA38HQG7_9CUCU</name>
<organism evidence="1 2">
    <name type="scientific">Zophobas morio</name>
    <dbReference type="NCBI Taxonomy" id="2755281"/>
    <lineage>
        <taxon>Eukaryota</taxon>
        <taxon>Metazoa</taxon>
        <taxon>Ecdysozoa</taxon>
        <taxon>Arthropoda</taxon>
        <taxon>Hexapoda</taxon>
        <taxon>Insecta</taxon>
        <taxon>Pterygota</taxon>
        <taxon>Neoptera</taxon>
        <taxon>Endopterygota</taxon>
        <taxon>Coleoptera</taxon>
        <taxon>Polyphaga</taxon>
        <taxon>Cucujiformia</taxon>
        <taxon>Tenebrionidae</taxon>
        <taxon>Zophobas</taxon>
    </lineage>
</organism>
<sequence length="93" mass="10772">MYKKAAGWASVSRFLTFPPWLTYVPSIEPGVRNKDAIESMIALISINRLFTIARRVNVASRTELEKRRRFRARKICELVDFGSARADLYMSFL</sequence>
<gene>
    <name evidence="1" type="ORF">Zmor_002694</name>
</gene>
<dbReference type="EMBL" id="JALNTZ010000010">
    <property type="protein sequence ID" value="KAJ3639329.1"/>
    <property type="molecule type" value="Genomic_DNA"/>
</dbReference>
<accession>A0AA38HQG7</accession>
<reference evidence="1" key="1">
    <citation type="journal article" date="2023" name="G3 (Bethesda)">
        <title>Whole genome assemblies of Zophobas morio and Tenebrio molitor.</title>
        <authorList>
            <person name="Kaur S."/>
            <person name="Stinson S.A."/>
            <person name="diCenzo G.C."/>
        </authorList>
    </citation>
    <scope>NUCLEOTIDE SEQUENCE</scope>
    <source>
        <strain evidence="1">QUZm001</strain>
    </source>
</reference>
<dbReference type="AlphaFoldDB" id="A0AA38HQG7"/>
<comment type="caution">
    <text evidence="1">The sequence shown here is derived from an EMBL/GenBank/DDBJ whole genome shotgun (WGS) entry which is preliminary data.</text>
</comment>
<protein>
    <submittedName>
        <fullName evidence="1">Uncharacterized protein</fullName>
    </submittedName>
</protein>
<keyword evidence="2" id="KW-1185">Reference proteome</keyword>